<dbReference type="AlphaFoldDB" id="A0A4R9A3M1"/>
<evidence type="ECO:0000256" key="1">
    <source>
        <dbReference type="SAM" id="Phobius"/>
    </source>
</evidence>
<feature type="transmembrane region" description="Helical" evidence="1">
    <location>
        <begin position="6"/>
        <end position="29"/>
    </location>
</feature>
<keyword evidence="1" id="KW-1133">Transmembrane helix</keyword>
<dbReference type="EMBL" id="SOHE01000036">
    <property type="protein sequence ID" value="TFD51575.1"/>
    <property type="molecule type" value="Genomic_DNA"/>
</dbReference>
<comment type="caution">
    <text evidence="2">The sequence shown here is derived from an EMBL/GenBank/DDBJ whole genome shotgun (WGS) entry which is preliminary data.</text>
</comment>
<sequence length="115" mass="13143">MPWWSWLLIWSGLVLGLITMFVLFGVTLFRKLMTLAEALGKLGDRFSEVGAPADDEVPSPRALPAVFQSRSRLAELAADRRFERLHRRQLRRDRAIDRGKLFRTSPVIPKDSSHA</sequence>
<keyword evidence="1" id="KW-0812">Transmembrane</keyword>
<organism evidence="2 3">
    <name type="scientific">Cryobacterium frigoriphilum</name>
    <dbReference type="NCBI Taxonomy" id="1259150"/>
    <lineage>
        <taxon>Bacteria</taxon>
        <taxon>Bacillati</taxon>
        <taxon>Actinomycetota</taxon>
        <taxon>Actinomycetes</taxon>
        <taxon>Micrococcales</taxon>
        <taxon>Microbacteriaceae</taxon>
        <taxon>Cryobacterium</taxon>
    </lineage>
</organism>
<proteinExistence type="predicted"/>
<dbReference type="RefSeq" id="WP_134518975.1">
    <property type="nucleotide sequence ID" value="NZ_SOHE01000036.1"/>
</dbReference>
<reference evidence="2 3" key="1">
    <citation type="submission" date="2019-03" db="EMBL/GenBank/DDBJ databases">
        <title>Genomics of glacier-inhabiting Cryobacterium strains.</title>
        <authorList>
            <person name="Liu Q."/>
            <person name="Xin Y.-H."/>
        </authorList>
    </citation>
    <scope>NUCLEOTIDE SEQUENCE [LARGE SCALE GENOMIC DNA]</scope>
    <source>
        <strain evidence="2 3">Hh14</strain>
    </source>
</reference>
<evidence type="ECO:0000313" key="3">
    <source>
        <dbReference type="Proteomes" id="UP000297447"/>
    </source>
</evidence>
<protein>
    <submittedName>
        <fullName evidence="2">Uncharacterized protein</fullName>
    </submittedName>
</protein>
<dbReference type="Proteomes" id="UP000297447">
    <property type="component" value="Unassembled WGS sequence"/>
</dbReference>
<accession>A0A4R9A3M1</accession>
<evidence type="ECO:0000313" key="2">
    <source>
        <dbReference type="EMBL" id="TFD51575.1"/>
    </source>
</evidence>
<dbReference type="OrthoDB" id="5119509at2"/>
<keyword evidence="3" id="KW-1185">Reference proteome</keyword>
<gene>
    <name evidence="2" type="ORF">E3T55_07610</name>
</gene>
<name>A0A4R9A3M1_9MICO</name>
<keyword evidence="1" id="KW-0472">Membrane</keyword>